<dbReference type="SUPFAM" id="SSF57850">
    <property type="entry name" value="RING/U-box"/>
    <property type="match status" value="1"/>
</dbReference>
<dbReference type="PANTHER" id="PTHR23275:SF100">
    <property type="entry name" value="EGF-LIKE DOMAIN-CONTAINING PROTEIN"/>
    <property type="match status" value="1"/>
</dbReference>
<sequence length="587" mass="66605">MIYLVLLFLIVFSSACSIDNCEFCSLKSSEICVNCNPGFTRDELEGCHLSLDSDLPTWRIENCEVLNESSCIKCKEGYFLVSGRCEPICESENCTCFLPYTCLHSKRSLVCDYYCSLCDEQNDICLECEEGYGFNEDKFCIECDIYECKDCGDDYTTCNICYDGFYYDENDNDCYECSSEVCEICDPYDPDVCIKCYDDYKFDDNGNCCDFSCLACFSYPDICSECSKGMFMYEDYCYDCSNHCVDCEDENLCYECENGYELDYNNECIESLCNARDCISCPNSKDQCIECKHDLQLDYNGNCCDSACESCSTYSPNCESCYEGMFLEGSSCNYCSSHCKECHDFYYCLSCEDGYNVSDGDCKKNKKSDKSLVLKIVIPIGLAVLATIIVFIFYCIRRKRLKLQKLKKKMDKTQIVSSDIVNISKPTIIIPSPSVNQIPYSIPQGVPTTYSQAPIPPYQQYANPNQNTSVSIPPVYQYNNPSQVNPNIQNPPVAYPQLYNNMGIPSNYNSPTVIDHLNFTTLVPVIQLDSEKAYNGIKLCMVCNEKFDMDPDIRALPCGHPYHGKCIYNHMVVGGKKQCLYCSMGYA</sequence>
<feature type="transmembrane region" description="Helical" evidence="2">
    <location>
        <begin position="372"/>
        <end position="396"/>
    </location>
</feature>
<evidence type="ECO:0000256" key="2">
    <source>
        <dbReference type="SAM" id="Phobius"/>
    </source>
</evidence>
<keyword evidence="6" id="KW-1185">Reference proteome</keyword>
<keyword evidence="3" id="KW-0732">Signal</keyword>
<keyword evidence="1" id="KW-0479">Metal-binding</keyword>
<evidence type="ECO:0000313" key="5">
    <source>
        <dbReference type="EMBL" id="OMJ66071.1"/>
    </source>
</evidence>
<evidence type="ECO:0000256" key="3">
    <source>
        <dbReference type="SAM" id="SignalP"/>
    </source>
</evidence>
<accession>A0A1R2ANI0</accession>
<evidence type="ECO:0000259" key="4">
    <source>
        <dbReference type="PROSITE" id="PS50089"/>
    </source>
</evidence>
<organism evidence="5 6">
    <name type="scientific">Stentor coeruleus</name>
    <dbReference type="NCBI Taxonomy" id="5963"/>
    <lineage>
        <taxon>Eukaryota</taxon>
        <taxon>Sar</taxon>
        <taxon>Alveolata</taxon>
        <taxon>Ciliophora</taxon>
        <taxon>Postciliodesmatophora</taxon>
        <taxon>Heterotrichea</taxon>
        <taxon>Heterotrichida</taxon>
        <taxon>Stentoridae</taxon>
        <taxon>Stentor</taxon>
    </lineage>
</organism>
<dbReference type="InterPro" id="IPR009030">
    <property type="entry name" value="Growth_fac_rcpt_cys_sf"/>
</dbReference>
<dbReference type="PANTHER" id="PTHR23275">
    <property type="entry name" value="CABRIOLET.-RELATED"/>
    <property type="match status" value="1"/>
</dbReference>
<dbReference type="SUPFAM" id="SSF57184">
    <property type="entry name" value="Growth factor receptor domain"/>
    <property type="match status" value="3"/>
</dbReference>
<dbReference type="AlphaFoldDB" id="A0A1R2ANI0"/>
<evidence type="ECO:0000313" key="6">
    <source>
        <dbReference type="Proteomes" id="UP000187209"/>
    </source>
</evidence>
<feature type="chain" id="PRO_5012571141" description="RING-type domain-containing protein" evidence="3">
    <location>
        <begin position="16"/>
        <end position="587"/>
    </location>
</feature>
<dbReference type="EMBL" id="MPUH01001830">
    <property type="protein sequence ID" value="OMJ66071.1"/>
    <property type="molecule type" value="Genomic_DNA"/>
</dbReference>
<dbReference type="PROSITE" id="PS50089">
    <property type="entry name" value="ZF_RING_2"/>
    <property type="match status" value="1"/>
</dbReference>
<feature type="domain" description="RING-type" evidence="4">
    <location>
        <begin position="540"/>
        <end position="583"/>
    </location>
</feature>
<dbReference type="OrthoDB" id="300641at2759"/>
<proteinExistence type="predicted"/>
<feature type="signal peptide" evidence="3">
    <location>
        <begin position="1"/>
        <end position="15"/>
    </location>
</feature>
<dbReference type="InterPro" id="IPR001841">
    <property type="entry name" value="Znf_RING"/>
</dbReference>
<gene>
    <name evidence="5" type="ORF">SteCoe_37219</name>
</gene>
<dbReference type="InterPro" id="IPR052798">
    <property type="entry name" value="Giardia_VSA"/>
</dbReference>
<keyword evidence="1" id="KW-0863">Zinc-finger</keyword>
<dbReference type="GO" id="GO:0008270">
    <property type="term" value="F:zinc ion binding"/>
    <property type="evidence" value="ECO:0007669"/>
    <property type="project" value="UniProtKB-KW"/>
</dbReference>
<protein>
    <recommendedName>
        <fullName evidence="4">RING-type domain-containing protein</fullName>
    </recommendedName>
</protein>
<comment type="caution">
    <text evidence="5">The sequence shown here is derived from an EMBL/GenBank/DDBJ whole genome shotgun (WGS) entry which is preliminary data.</text>
</comment>
<keyword evidence="2" id="KW-1133">Transmembrane helix</keyword>
<dbReference type="Proteomes" id="UP000187209">
    <property type="component" value="Unassembled WGS sequence"/>
</dbReference>
<keyword evidence="1" id="KW-0862">Zinc</keyword>
<keyword evidence="2" id="KW-0472">Membrane</keyword>
<name>A0A1R2ANI0_9CILI</name>
<reference evidence="5 6" key="1">
    <citation type="submission" date="2016-11" db="EMBL/GenBank/DDBJ databases">
        <title>The macronuclear genome of Stentor coeruleus: a giant cell with tiny introns.</title>
        <authorList>
            <person name="Slabodnick M."/>
            <person name="Ruby J.G."/>
            <person name="Reiff S.B."/>
            <person name="Swart E.C."/>
            <person name="Gosai S."/>
            <person name="Prabakaran S."/>
            <person name="Witkowska E."/>
            <person name="Larue G.E."/>
            <person name="Fisher S."/>
            <person name="Freeman R.M."/>
            <person name="Gunawardena J."/>
            <person name="Chu W."/>
            <person name="Stover N.A."/>
            <person name="Gregory B.D."/>
            <person name="Nowacki M."/>
            <person name="Derisi J."/>
            <person name="Roy S.W."/>
            <person name="Marshall W.F."/>
            <person name="Sood P."/>
        </authorList>
    </citation>
    <scope>NUCLEOTIDE SEQUENCE [LARGE SCALE GENOMIC DNA]</scope>
    <source>
        <strain evidence="5">WM001</strain>
    </source>
</reference>
<keyword evidence="2" id="KW-0812">Transmembrane</keyword>
<evidence type="ECO:0000256" key="1">
    <source>
        <dbReference type="PROSITE-ProRule" id="PRU00175"/>
    </source>
</evidence>
<dbReference type="SMART" id="SM00184">
    <property type="entry name" value="RING"/>
    <property type="match status" value="1"/>
</dbReference>